<dbReference type="AlphaFoldDB" id="A0A6C0DYF4"/>
<name>A0A6C0DYF4_9ZZZZ</name>
<dbReference type="EMBL" id="MN739690">
    <property type="protein sequence ID" value="QHT21360.1"/>
    <property type="molecule type" value="Genomic_DNA"/>
</dbReference>
<proteinExistence type="predicted"/>
<evidence type="ECO:0000313" key="1">
    <source>
        <dbReference type="EMBL" id="QHT21360.1"/>
    </source>
</evidence>
<sequence length="360" mass="42929">MSSEINDVRKSTEFKGESFSKYKKSEVRAQLIQNMTKGKIEPACYWAAELVCAGHYMELWEIILHYVGKHIHLGNPKIVYYLEMRFQIFRNIIHEGHYITELHLRNSDKIRKLFAEVVAVLTYSNRKHSFEPIKINRVEEFDMTQMTERLKAPSMNYAEPIFQKEDPKELYIAINEFAFNISKEKRHMLNACYWVEWVIEFDLICRKRKVSCLCEKRSTYSVENKYQRDPIWLVWDTLLFYSNENDNPFLSKLMGSIMNLFCIKYTSGSSKKRRYLLYFAVALLTEPVPTDVELIARKELVYNVVEKINEVYKQIKKNEQSPNTEYLFNNLDKENNFEKSLRKMEIMDSMHFIPTNENNL</sequence>
<accession>A0A6C0DYF4</accession>
<protein>
    <submittedName>
        <fullName evidence="1">Uncharacterized protein</fullName>
    </submittedName>
</protein>
<organism evidence="1">
    <name type="scientific">viral metagenome</name>
    <dbReference type="NCBI Taxonomy" id="1070528"/>
    <lineage>
        <taxon>unclassified sequences</taxon>
        <taxon>metagenomes</taxon>
        <taxon>organismal metagenomes</taxon>
    </lineage>
</organism>
<reference evidence="1" key="1">
    <citation type="journal article" date="2020" name="Nature">
        <title>Giant virus diversity and host interactions through global metagenomics.</title>
        <authorList>
            <person name="Schulz F."/>
            <person name="Roux S."/>
            <person name="Paez-Espino D."/>
            <person name="Jungbluth S."/>
            <person name="Walsh D.A."/>
            <person name="Denef V.J."/>
            <person name="McMahon K.D."/>
            <person name="Konstantinidis K.T."/>
            <person name="Eloe-Fadrosh E.A."/>
            <person name="Kyrpides N.C."/>
            <person name="Woyke T."/>
        </authorList>
    </citation>
    <scope>NUCLEOTIDE SEQUENCE</scope>
    <source>
        <strain evidence="1">GVMAG-M-3300023174-92</strain>
    </source>
</reference>